<dbReference type="Proteomes" id="UP001447188">
    <property type="component" value="Unassembled WGS sequence"/>
</dbReference>
<organism evidence="2 3">
    <name type="scientific">Discina gigas</name>
    <dbReference type="NCBI Taxonomy" id="1032678"/>
    <lineage>
        <taxon>Eukaryota</taxon>
        <taxon>Fungi</taxon>
        <taxon>Dikarya</taxon>
        <taxon>Ascomycota</taxon>
        <taxon>Pezizomycotina</taxon>
        <taxon>Pezizomycetes</taxon>
        <taxon>Pezizales</taxon>
        <taxon>Discinaceae</taxon>
        <taxon>Discina</taxon>
    </lineage>
</organism>
<feature type="region of interest" description="Disordered" evidence="1">
    <location>
        <begin position="187"/>
        <end position="240"/>
    </location>
</feature>
<protein>
    <submittedName>
        <fullName evidence="2">Uncharacterized protein</fullName>
    </submittedName>
</protein>
<feature type="compositionally biased region" description="Low complexity" evidence="1">
    <location>
        <begin position="199"/>
        <end position="216"/>
    </location>
</feature>
<evidence type="ECO:0000313" key="2">
    <source>
        <dbReference type="EMBL" id="KAL0637940.1"/>
    </source>
</evidence>
<evidence type="ECO:0000256" key="1">
    <source>
        <dbReference type="SAM" id="MobiDB-lite"/>
    </source>
</evidence>
<name>A0ABR3GPT9_9PEZI</name>
<evidence type="ECO:0000313" key="3">
    <source>
        <dbReference type="Proteomes" id="UP001447188"/>
    </source>
</evidence>
<gene>
    <name evidence="2" type="ORF">Q9L58_003018</name>
</gene>
<dbReference type="EMBL" id="JBBBZM010000028">
    <property type="protein sequence ID" value="KAL0637940.1"/>
    <property type="molecule type" value="Genomic_DNA"/>
</dbReference>
<keyword evidence="3" id="KW-1185">Reference proteome</keyword>
<reference evidence="2 3" key="1">
    <citation type="submission" date="2024-02" db="EMBL/GenBank/DDBJ databases">
        <title>Discinaceae phylogenomics.</title>
        <authorList>
            <person name="Dirks A.C."/>
            <person name="James T.Y."/>
        </authorList>
    </citation>
    <scope>NUCLEOTIDE SEQUENCE [LARGE SCALE GENOMIC DNA]</scope>
    <source>
        <strain evidence="2 3">ACD0624</strain>
    </source>
</reference>
<sequence>MTSYSMDEGFTYEADKSVYYENSDFTNMPLFTEQELYCFLPVQQSIYQNANVARLAEEESREYWMQDFTCSKPDMGVYPQFSGMEGYYDQSMDNTIVPGCFSVGIQDGYMSAEEGAYSCQASPFLEQQYSRPSFTSHTQSPITPSGSPLSNNDFYSPNSAPPFIAIAGYEDQGCGYSYQSPMPSAEFDPMASLPSIQTPSPVSDSSCLSSPALDSPGSDDDDDEEYENDLSLLPQQGNKELRGMGLYDDVPDLMYTNCSTPTGCSPVTPHNTLGKGLVLERSFGLPEEMMMKDESSGKIIKGKLEMEDKEEEPMLYEDESEWDGAYEATYQPQYDEVSFYGTQMNRQW</sequence>
<feature type="compositionally biased region" description="Acidic residues" evidence="1">
    <location>
        <begin position="217"/>
        <end position="228"/>
    </location>
</feature>
<feature type="region of interest" description="Disordered" evidence="1">
    <location>
        <begin position="130"/>
        <end position="154"/>
    </location>
</feature>
<accession>A0ABR3GPT9</accession>
<proteinExistence type="predicted"/>
<comment type="caution">
    <text evidence="2">The sequence shown here is derived from an EMBL/GenBank/DDBJ whole genome shotgun (WGS) entry which is preliminary data.</text>
</comment>